<keyword evidence="3" id="KW-1185">Reference proteome</keyword>
<keyword evidence="1" id="KW-0812">Transmembrane</keyword>
<organism evidence="2 3">
    <name type="scientific">Sphingorhabdus buctiana</name>
    <dbReference type="NCBI Taxonomy" id="1508805"/>
    <lineage>
        <taxon>Bacteria</taxon>
        <taxon>Pseudomonadati</taxon>
        <taxon>Pseudomonadota</taxon>
        <taxon>Alphaproteobacteria</taxon>
        <taxon>Sphingomonadales</taxon>
        <taxon>Sphingomonadaceae</taxon>
        <taxon>Sphingorhabdus</taxon>
    </lineage>
</organism>
<dbReference type="Proteomes" id="UP001597215">
    <property type="component" value="Unassembled WGS sequence"/>
</dbReference>
<protein>
    <submittedName>
        <fullName evidence="2">Transglutaminase-like cysteine peptidase</fullName>
    </submittedName>
</protein>
<evidence type="ECO:0000256" key="1">
    <source>
        <dbReference type="SAM" id="Phobius"/>
    </source>
</evidence>
<dbReference type="InterPro" id="IPR010319">
    <property type="entry name" value="Transglutaminase-like_Cys_pept"/>
</dbReference>
<dbReference type="EMBL" id="JBHUEL010000002">
    <property type="protein sequence ID" value="MFD1765335.1"/>
    <property type="molecule type" value="Genomic_DNA"/>
</dbReference>
<gene>
    <name evidence="2" type="ORF">ACFSAG_00580</name>
</gene>
<dbReference type="Gene3D" id="3.10.620.30">
    <property type="match status" value="1"/>
</dbReference>
<sequence length="264" mass="28339">MATSLHSSIDARGAVASAKPVGLPISDEEWLAVQNGQSDDAGFGSTILRTMTMVSDAALNLVSSVNQIVILLIAALLCVILSIPAPRPEGDSSISLFRTGAVRITHTPYSDRWMNARKPMPAGRRAVLASLNSGGGKLAQISNVQKTANKLLRYADDIRTYGRPDYWASPAESLALGAGDCEDSAILKMAMLAALGIPEDKMFLTVGNDLVSRNAHVVLTVDVDGELYVLDQLADDLVKMANYRDFKPIMTLSGNRSWLHGEKI</sequence>
<dbReference type="SUPFAM" id="SSF54001">
    <property type="entry name" value="Cysteine proteinases"/>
    <property type="match status" value="1"/>
</dbReference>
<comment type="caution">
    <text evidence="2">The sequence shown here is derived from an EMBL/GenBank/DDBJ whole genome shotgun (WGS) entry which is preliminary data.</text>
</comment>
<accession>A0ABW4M921</accession>
<evidence type="ECO:0000313" key="2">
    <source>
        <dbReference type="EMBL" id="MFD1765335.1"/>
    </source>
</evidence>
<dbReference type="InterPro" id="IPR038765">
    <property type="entry name" value="Papain-like_cys_pep_sf"/>
</dbReference>
<name>A0ABW4M921_9SPHN</name>
<keyword evidence="1" id="KW-0472">Membrane</keyword>
<evidence type="ECO:0000313" key="3">
    <source>
        <dbReference type="Proteomes" id="UP001597215"/>
    </source>
</evidence>
<feature type="transmembrane region" description="Helical" evidence="1">
    <location>
        <begin position="58"/>
        <end position="83"/>
    </location>
</feature>
<dbReference type="RefSeq" id="WP_381510542.1">
    <property type="nucleotide sequence ID" value="NZ_JBHUEL010000002.1"/>
</dbReference>
<dbReference type="PANTHER" id="PTHR39327:SF1">
    <property type="entry name" value="BLR5470 PROTEIN"/>
    <property type="match status" value="1"/>
</dbReference>
<reference evidence="3" key="1">
    <citation type="journal article" date="2019" name="Int. J. Syst. Evol. Microbiol.">
        <title>The Global Catalogue of Microorganisms (GCM) 10K type strain sequencing project: providing services to taxonomists for standard genome sequencing and annotation.</title>
        <authorList>
            <consortium name="The Broad Institute Genomics Platform"/>
            <consortium name="The Broad Institute Genome Sequencing Center for Infectious Disease"/>
            <person name="Wu L."/>
            <person name="Ma J."/>
        </authorList>
    </citation>
    <scope>NUCLEOTIDE SEQUENCE [LARGE SCALE GENOMIC DNA]</scope>
    <source>
        <strain evidence="3">CGMCC 1.12449</strain>
    </source>
</reference>
<proteinExistence type="predicted"/>
<dbReference type="Pfam" id="PF06035">
    <property type="entry name" value="Peptidase_C93"/>
    <property type="match status" value="1"/>
</dbReference>
<dbReference type="PANTHER" id="PTHR39327">
    <property type="match status" value="1"/>
</dbReference>
<keyword evidence="1" id="KW-1133">Transmembrane helix</keyword>